<gene>
    <name evidence="1" type="ORF">Q9L58_009027</name>
</gene>
<reference evidence="1 2" key="1">
    <citation type="submission" date="2024-02" db="EMBL/GenBank/DDBJ databases">
        <title>Discinaceae phylogenomics.</title>
        <authorList>
            <person name="Dirks A.C."/>
            <person name="James T.Y."/>
        </authorList>
    </citation>
    <scope>NUCLEOTIDE SEQUENCE [LARGE SCALE GENOMIC DNA]</scope>
    <source>
        <strain evidence="1 2">ACD0624</strain>
    </source>
</reference>
<dbReference type="EMBL" id="JBBBZM010000187">
    <property type="protein sequence ID" value="KAL0632095.1"/>
    <property type="molecule type" value="Genomic_DNA"/>
</dbReference>
<evidence type="ECO:0000313" key="2">
    <source>
        <dbReference type="Proteomes" id="UP001447188"/>
    </source>
</evidence>
<proteinExistence type="predicted"/>
<name>A0ABR3G8K0_9PEZI</name>
<comment type="caution">
    <text evidence="1">The sequence shown here is derived from an EMBL/GenBank/DDBJ whole genome shotgun (WGS) entry which is preliminary data.</text>
</comment>
<keyword evidence="2" id="KW-1185">Reference proteome</keyword>
<dbReference type="Proteomes" id="UP001447188">
    <property type="component" value="Unassembled WGS sequence"/>
</dbReference>
<accession>A0ABR3G8K0</accession>
<sequence length="231" mass="25496">MAGSITTCDEVLAILEKAVSFLTKNTNIEANAIITANAHIAAGHAALRDAVQRLETVRLSTNIKTMSSDLSCNKQIVTTGDGSGAGSPEVFREITIRNWHGRLGRTHMVDVDHMLDSSKKELDCYLRRTINALFPVRGMYKKVDYDTVFATLSAFGLRLEDKGPMADVTIFSDSLNQEATTMARLQNLGAYYLTNTGTFENYWKSSALETLIELARYRGLFGVDGFLKVVN</sequence>
<organism evidence="1 2">
    <name type="scientific">Discina gigas</name>
    <dbReference type="NCBI Taxonomy" id="1032678"/>
    <lineage>
        <taxon>Eukaryota</taxon>
        <taxon>Fungi</taxon>
        <taxon>Dikarya</taxon>
        <taxon>Ascomycota</taxon>
        <taxon>Pezizomycotina</taxon>
        <taxon>Pezizomycetes</taxon>
        <taxon>Pezizales</taxon>
        <taxon>Discinaceae</taxon>
        <taxon>Discina</taxon>
    </lineage>
</organism>
<evidence type="ECO:0000313" key="1">
    <source>
        <dbReference type="EMBL" id="KAL0632095.1"/>
    </source>
</evidence>
<protein>
    <submittedName>
        <fullName evidence="1">Uncharacterized protein</fullName>
    </submittedName>
</protein>